<evidence type="ECO:0000313" key="2">
    <source>
        <dbReference type="Proteomes" id="UP000006798"/>
    </source>
</evidence>
<dbReference type="EMBL" id="CP002877">
    <property type="protein sequence ID" value="AEI77893.1"/>
    <property type="molecule type" value="Genomic_DNA"/>
</dbReference>
<dbReference type="Proteomes" id="UP000006798">
    <property type="component" value="Chromosome 1"/>
</dbReference>
<name>G0ERT0_CUPNN</name>
<evidence type="ECO:0000313" key="1">
    <source>
        <dbReference type="EMBL" id="AEI77893.1"/>
    </source>
</evidence>
<dbReference type="AlphaFoldDB" id="G0ERT0"/>
<dbReference type="HOGENOM" id="CLU_3215158_0_0_4"/>
<protein>
    <submittedName>
        <fullName evidence="1">Uncharacterized protein</fullName>
    </submittedName>
</protein>
<reference evidence="1 2" key="1">
    <citation type="journal article" date="2011" name="J. Bacteriol.">
        <title>Complete genome sequence of the type strain Cupriavidus necator N-1.</title>
        <authorList>
            <person name="Poehlein A."/>
            <person name="Kusian B."/>
            <person name="Friedrich B."/>
            <person name="Daniel R."/>
            <person name="Bowien B."/>
        </authorList>
    </citation>
    <scope>NUCLEOTIDE SEQUENCE [LARGE SCALE GENOMIC DNA]</scope>
    <source>
        <strain evidence="2">ATCC 43291 / DSM 13513 / CCUG 52238 / LMG 8453 / N-1</strain>
    </source>
</reference>
<gene>
    <name evidence="1" type="ordered locus">CNE_1c25760</name>
</gene>
<sequence length="44" mass="5117">MSRGRHIIKESEVLGLHEWNERAQSEGISWAQRYVDQLEGPHDA</sequence>
<dbReference type="KEGG" id="cnc:CNE_1c25760"/>
<proteinExistence type="predicted"/>
<organism evidence="1 2">
    <name type="scientific">Cupriavidus necator (strain ATCC 43291 / DSM 13513 / CCUG 52238 / LMG 8453 / N-1)</name>
    <name type="common">Ralstonia eutropha</name>
    <dbReference type="NCBI Taxonomy" id="1042878"/>
    <lineage>
        <taxon>Bacteria</taxon>
        <taxon>Pseudomonadati</taxon>
        <taxon>Pseudomonadota</taxon>
        <taxon>Betaproteobacteria</taxon>
        <taxon>Burkholderiales</taxon>
        <taxon>Burkholderiaceae</taxon>
        <taxon>Cupriavidus</taxon>
    </lineage>
</organism>
<accession>G0ERT0</accession>